<evidence type="ECO:0000313" key="2">
    <source>
        <dbReference type="Proteomes" id="UP000011718"/>
    </source>
</evidence>
<dbReference type="KEGG" id="mmaz:MmTuc01_2982"/>
<protein>
    <submittedName>
        <fullName evidence="1">Uncharacterized protein</fullName>
    </submittedName>
</protein>
<dbReference type="HOGENOM" id="CLU_3302754_0_0_2"/>
<dbReference type="BioCyc" id="MMAZ1236903:G139K-2836-MONOMER"/>
<evidence type="ECO:0000313" key="1">
    <source>
        <dbReference type="EMBL" id="AGF98251.1"/>
    </source>
</evidence>
<reference evidence="1 2" key="1">
    <citation type="journal article" date="2013" name="Genome Announc.">
        <title>Complete Genome of a Methanosarcina mazei Strain Isolated from Sediment Samples from an Amazonian Flooded Area.</title>
        <authorList>
            <person name="Assis das Gracas D."/>
            <person name="Thiago Juca Ramos R."/>
            <person name="Vieira Araujo A.C."/>
            <person name="Zahlouth R."/>
            <person name="Ribeiro Carneiro A."/>
            <person name="Souza Lopes T."/>
            <person name="Azevedo Barauna R."/>
            <person name="Azevedo V."/>
            <person name="Cruz Schneider M.P."/>
            <person name="Pellizari V.H."/>
            <person name="Silva A."/>
        </authorList>
    </citation>
    <scope>NUCLEOTIDE SEQUENCE [LARGE SCALE GENOMIC DNA]</scope>
    <source>
        <strain evidence="1 2">Tuc01</strain>
    </source>
</reference>
<dbReference type="AlphaFoldDB" id="M1Q0Z7"/>
<dbReference type="EMBL" id="CP004144">
    <property type="protein sequence ID" value="AGF98251.1"/>
    <property type="molecule type" value="Genomic_DNA"/>
</dbReference>
<name>M1Q0Z7_METMZ</name>
<gene>
    <name evidence="1" type="ORF">MmTuc01_2982</name>
</gene>
<accession>M1Q0Z7</accession>
<organism evidence="1 2">
    <name type="scientific">Methanosarcina mazei Tuc01</name>
    <dbReference type="NCBI Taxonomy" id="1236903"/>
    <lineage>
        <taxon>Archaea</taxon>
        <taxon>Methanobacteriati</taxon>
        <taxon>Methanobacteriota</taxon>
        <taxon>Stenosarchaea group</taxon>
        <taxon>Methanomicrobia</taxon>
        <taxon>Methanosarcinales</taxon>
        <taxon>Methanosarcinaceae</taxon>
        <taxon>Methanosarcina</taxon>
    </lineage>
</organism>
<sequence>MVFEETVLGDTVNCGSGFLLLRLVIKLKNKKFKNSRDLS</sequence>
<proteinExistence type="predicted"/>
<dbReference type="Proteomes" id="UP000011718">
    <property type="component" value="Chromosome"/>
</dbReference>